<dbReference type="EMBL" id="QSEW01000002">
    <property type="protein sequence ID" value="RHA01657.1"/>
    <property type="molecule type" value="Genomic_DNA"/>
</dbReference>
<dbReference type="RefSeq" id="WP_117980968.1">
    <property type="nucleotide sequence ID" value="NZ_QRWS01000018.1"/>
</dbReference>
<comment type="caution">
    <text evidence="1">The sequence shown here is derived from an EMBL/GenBank/DDBJ whole genome shotgun (WGS) entry which is preliminary data.</text>
</comment>
<gene>
    <name evidence="1" type="ORF">DW957_02355</name>
</gene>
<accession>A0A413QN13</accession>
<evidence type="ECO:0000313" key="2">
    <source>
        <dbReference type="Proteomes" id="UP000284962"/>
    </source>
</evidence>
<sequence>MKVEVNETLLKEFGRVYNAWNKEHGMEPVLDTRALTDMAIAKAVMVMRDRIEADTERKKYMVDRYRVEEYCNVYNKKIELEGKPDILKFEPCEEFANHAILVATELTRDKVRELEEQACTK</sequence>
<proteinExistence type="predicted"/>
<organism evidence="1 2">
    <name type="scientific">Dorea formicigenerans</name>
    <dbReference type="NCBI Taxonomy" id="39486"/>
    <lineage>
        <taxon>Bacteria</taxon>
        <taxon>Bacillati</taxon>
        <taxon>Bacillota</taxon>
        <taxon>Clostridia</taxon>
        <taxon>Lachnospirales</taxon>
        <taxon>Lachnospiraceae</taxon>
        <taxon>Dorea</taxon>
    </lineage>
</organism>
<evidence type="ECO:0000313" key="1">
    <source>
        <dbReference type="EMBL" id="RHA01657.1"/>
    </source>
</evidence>
<name>A0A413QN13_9FIRM</name>
<reference evidence="1 2" key="1">
    <citation type="submission" date="2018-08" db="EMBL/GenBank/DDBJ databases">
        <title>A genome reference for cultivated species of the human gut microbiota.</title>
        <authorList>
            <person name="Zou Y."/>
            <person name="Xue W."/>
            <person name="Luo G."/>
        </authorList>
    </citation>
    <scope>NUCLEOTIDE SEQUENCE [LARGE SCALE GENOMIC DNA]</scope>
    <source>
        <strain evidence="1 2">AM46-16</strain>
    </source>
</reference>
<dbReference type="AlphaFoldDB" id="A0A413QN13"/>
<dbReference type="Proteomes" id="UP000284962">
    <property type="component" value="Unassembled WGS sequence"/>
</dbReference>
<protein>
    <submittedName>
        <fullName evidence="1">Uncharacterized protein</fullName>
    </submittedName>
</protein>